<dbReference type="GO" id="GO:1990904">
    <property type="term" value="C:ribonucleoprotein complex"/>
    <property type="evidence" value="ECO:0007669"/>
    <property type="project" value="UniProtKB-KW"/>
</dbReference>
<comment type="caution">
    <text evidence="1">The sequence shown here is derived from an EMBL/GenBank/DDBJ whole genome shotgun (WGS) entry which is preliminary data.</text>
</comment>
<keyword evidence="2" id="KW-1185">Reference proteome</keyword>
<dbReference type="PANTHER" id="PTHR12381:SF56">
    <property type="entry name" value="B30.2_SPRY DOMAIN-CONTAINING PROTEIN-RELATED"/>
    <property type="match status" value="1"/>
</dbReference>
<dbReference type="Gene3D" id="3.40.50.300">
    <property type="entry name" value="P-loop containing nucleotide triphosphate hydrolases"/>
    <property type="match status" value="1"/>
</dbReference>
<protein>
    <submittedName>
        <fullName evidence="1">Heterogeneous nuclear ribonucleoprotein U-like protein 1-like</fullName>
    </submittedName>
</protein>
<dbReference type="GO" id="GO:0003723">
    <property type="term" value="F:RNA binding"/>
    <property type="evidence" value="ECO:0007669"/>
    <property type="project" value="TreeGrafter"/>
</dbReference>
<keyword evidence="1" id="KW-0687">Ribonucleoprotein</keyword>
<dbReference type="PANTHER" id="PTHR12381">
    <property type="entry name" value="HETEROGENEOUS NUCLEAR RIBONUCLEOPROTEIN U FAMILY MEMBER"/>
    <property type="match status" value="1"/>
</dbReference>
<sequence length="168" mass="19115">MTKFFYCLVGVPASGKSTFIKRGGIPNSHECVYVSSDKFIDDEATRTGKTYNDVFDDYIKTAIGLMLEEAECAKKEYKNVIWDQTSLTPKNRKTKIDMFKDYYKIAVVFPVPEKEEHDRRLNFREGKIIPHGILKSMIETFTPPTIAEGFNEIWTVGVDGSILVNAVD</sequence>
<dbReference type="EMBL" id="WJBH02000296">
    <property type="protein sequence ID" value="KAI9549475.1"/>
    <property type="molecule type" value="Genomic_DNA"/>
</dbReference>
<dbReference type="AlphaFoldDB" id="A0AAD5KSN9"/>
<dbReference type="GO" id="GO:0005634">
    <property type="term" value="C:nucleus"/>
    <property type="evidence" value="ECO:0007669"/>
    <property type="project" value="TreeGrafter"/>
</dbReference>
<reference evidence="1" key="1">
    <citation type="submission" date="2022-05" db="EMBL/GenBank/DDBJ databases">
        <title>A multi-omics perspective on studying reproductive biology in Daphnia sinensis.</title>
        <authorList>
            <person name="Jia J."/>
        </authorList>
    </citation>
    <scope>NUCLEOTIDE SEQUENCE</scope>
    <source>
        <strain evidence="1">WSL</strain>
    </source>
</reference>
<dbReference type="Pfam" id="PF13671">
    <property type="entry name" value="AAA_33"/>
    <property type="match status" value="1"/>
</dbReference>
<gene>
    <name evidence="1" type="ORF">GHT06_001875</name>
</gene>
<name>A0AAD5KSN9_9CRUS</name>
<dbReference type="SUPFAM" id="SSF52540">
    <property type="entry name" value="P-loop containing nucleoside triphosphate hydrolases"/>
    <property type="match status" value="1"/>
</dbReference>
<organism evidence="1 2">
    <name type="scientific">Daphnia sinensis</name>
    <dbReference type="NCBI Taxonomy" id="1820382"/>
    <lineage>
        <taxon>Eukaryota</taxon>
        <taxon>Metazoa</taxon>
        <taxon>Ecdysozoa</taxon>
        <taxon>Arthropoda</taxon>
        <taxon>Crustacea</taxon>
        <taxon>Branchiopoda</taxon>
        <taxon>Diplostraca</taxon>
        <taxon>Cladocera</taxon>
        <taxon>Anomopoda</taxon>
        <taxon>Daphniidae</taxon>
        <taxon>Daphnia</taxon>
        <taxon>Daphnia similis group</taxon>
    </lineage>
</organism>
<dbReference type="GO" id="GO:0000380">
    <property type="term" value="P:alternative mRNA splicing, via spliceosome"/>
    <property type="evidence" value="ECO:0007669"/>
    <property type="project" value="TreeGrafter"/>
</dbReference>
<dbReference type="InterPro" id="IPR027417">
    <property type="entry name" value="P-loop_NTPase"/>
</dbReference>
<evidence type="ECO:0000313" key="2">
    <source>
        <dbReference type="Proteomes" id="UP000820818"/>
    </source>
</evidence>
<dbReference type="Proteomes" id="UP000820818">
    <property type="component" value="Unassembled WGS sequence"/>
</dbReference>
<evidence type="ECO:0000313" key="1">
    <source>
        <dbReference type="EMBL" id="KAI9549475.1"/>
    </source>
</evidence>
<proteinExistence type="predicted"/>
<accession>A0AAD5KSN9</accession>